<organism evidence="8 9">
    <name type="scientific">Aspergillus fumigatiaffinis</name>
    <dbReference type="NCBI Taxonomy" id="340414"/>
    <lineage>
        <taxon>Eukaryota</taxon>
        <taxon>Fungi</taxon>
        <taxon>Dikarya</taxon>
        <taxon>Ascomycota</taxon>
        <taxon>Pezizomycotina</taxon>
        <taxon>Eurotiomycetes</taxon>
        <taxon>Eurotiomycetidae</taxon>
        <taxon>Eurotiales</taxon>
        <taxon>Aspergillaceae</taxon>
        <taxon>Aspergillus</taxon>
        <taxon>Aspergillus subgen. Fumigati</taxon>
    </lineage>
</organism>
<feature type="region of interest" description="Disordered" evidence="7">
    <location>
        <begin position="319"/>
        <end position="343"/>
    </location>
</feature>
<dbReference type="PANTHER" id="PTHR43008">
    <property type="entry name" value="BENZIL REDUCTASE"/>
    <property type="match status" value="1"/>
</dbReference>
<evidence type="ECO:0000256" key="5">
    <source>
        <dbReference type="ARBA" id="ARBA00066831"/>
    </source>
</evidence>
<dbReference type="InterPro" id="IPR002347">
    <property type="entry name" value="SDR_fam"/>
</dbReference>
<dbReference type="InterPro" id="IPR036291">
    <property type="entry name" value="NAD(P)-bd_dom_sf"/>
</dbReference>
<dbReference type="GO" id="GO:0044550">
    <property type="term" value="P:secondary metabolite biosynthetic process"/>
    <property type="evidence" value="ECO:0007669"/>
    <property type="project" value="UniProtKB-ARBA"/>
</dbReference>
<keyword evidence="3" id="KW-0560">Oxidoreductase</keyword>
<dbReference type="GO" id="GO:0050664">
    <property type="term" value="F:oxidoreductase activity, acting on NAD(P)H, oxygen as acceptor"/>
    <property type="evidence" value="ECO:0007669"/>
    <property type="project" value="TreeGrafter"/>
</dbReference>
<dbReference type="Proteomes" id="UP000653565">
    <property type="component" value="Unassembled WGS sequence"/>
</dbReference>
<dbReference type="GO" id="GO:0047038">
    <property type="term" value="F:D-arabinitol 2-dehydrogenase activity"/>
    <property type="evidence" value="ECO:0007669"/>
    <property type="project" value="UniProtKB-EC"/>
</dbReference>
<evidence type="ECO:0000256" key="1">
    <source>
        <dbReference type="ARBA" id="ARBA00006484"/>
    </source>
</evidence>
<dbReference type="EMBL" id="JAAAPX010000045">
    <property type="protein sequence ID" value="KAF4237474.1"/>
    <property type="molecule type" value="Genomic_DNA"/>
</dbReference>
<comment type="similarity">
    <text evidence="1">Belongs to the short-chain dehydrogenases/reductases (SDR) family.</text>
</comment>
<evidence type="ECO:0000256" key="3">
    <source>
        <dbReference type="ARBA" id="ARBA00023002"/>
    </source>
</evidence>
<evidence type="ECO:0000256" key="6">
    <source>
        <dbReference type="ARBA" id="ARBA00070881"/>
    </source>
</evidence>
<keyword evidence="2" id="KW-0521">NADP</keyword>
<dbReference type="AlphaFoldDB" id="A0A8H4MBM5"/>
<dbReference type="Pfam" id="PF13561">
    <property type="entry name" value="adh_short_C2"/>
    <property type="match status" value="1"/>
</dbReference>
<dbReference type="InterPro" id="IPR020904">
    <property type="entry name" value="Sc_DH/Rdtase_CS"/>
</dbReference>
<sequence length="632" mass="68435">MSRNVCITSVEGNTGFLIAELLLSDENFSKEIGAVHGLTLNPDAQRCKDLQSLGATIVPHRPGRLKNVAADIRDTKADTLCLVPPASRDKIDITAEMIEAAKRANVPNVVFLSAAGCDLAERDKQPRLREFIHLETLFLSTKGDPSSMTGHCPVVIRAGFYAENLLAYAPQAKEEGYIPIPIGREHKFPPVALGDVALLAAHVLTGKGKHGLNDKHRGQLMTLTGPALLNGDELARAASEALGTDMKFEDISEYEAKKVLRSQTDTDDSEIQFILEYYSLVREGKTNYVATTAFRDVTSDEPQQPADFFRSYSEEFGPKKGAKRRKVDGKSASPSNTSCADKDAMDTARRYRLSYHSDASTSLIPRDKHAGAASSFEIQSERKRITGGAGMLALASARALLEHGLSGIALLDLPSALQTGDAEIEVLRRDFPSAKIITHECDVTDAAGMQDVAEKAKNELGELNILCCFAGIVNCVAAEDIAIEQWRRVIDVNTTGSWIAAQAVGKHMIASGRGGKIVLVASISGHRVNYPQPQIAYNVSKAAVLHMKNSLAAEWTQYGIRVNSISPGYMDTVLNEGEDLAPWRQIWADRNPMRRMGSPQELTGPVVFLCSDIGGSYINGADIVVDGGGLVF</sequence>
<comment type="pathway">
    <text evidence="4">Carbohydrate metabolism; D-arabinitol metabolism.</text>
</comment>
<dbReference type="SUPFAM" id="SSF51735">
    <property type="entry name" value="NAD(P)-binding Rossmann-fold domains"/>
    <property type="match status" value="2"/>
</dbReference>
<reference evidence="8" key="2">
    <citation type="submission" date="2020-04" db="EMBL/GenBank/DDBJ databases">
        <authorList>
            <person name="Santos R.A.C."/>
            <person name="Steenwyk J.L."/>
            <person name="Rivero-Menendez O."/>
            <person name="Mead M.E."/>
            <person name="Silva L.P."/>
            <person name="Bastos R.W."/>
            <person name="Alastruey-Izquierdo A."/>
            <person name="Goldman G.H."/>
            <person name="Rokas A."/>
        </authorList>
    </citation>
    <scope>NUCLEOTIDE SEQUENCE</scope>
    <source>
        <strain evidence="8">CNM-CM6805</strain>
    </source>
</reference>
<reference evidence="8" key="1">
    <citation type="journal article" date="2020" name="bioRxiv">
        <title>Genomic and phenotypic heterogeneity of clinical isolates of the human pathogens Aspergillus fumigatus, Aspergillus lentulus and Aspergillus fumigatiaffinis.</title>
        <authorList>
            <person name="dos Santos R.A.C."/>
            <person name="Steenwyk J.L."/>
            <person name="Rivero-Menendez O."/>
            <person name="Mead M.E."/>
            <person name="Silva L.P."/>
            <person name="Bastos R.W."/>
            <person name="Alastruey-Izquierdo A."/>
            <person name="Goldman G.H."/>
            <person name="Rokas A."/>
        </authorList>
    </citation>
    <scope>NUCLEOTIDE SEQUENCE</scope>
    <source>
        <strain evidence="8">CNM-CM6805</strain>
    </source>
</reference>
<evidence type="ECO:0000313" key="9">
    <source>
        <dbReference type="Proteomes" id="UP000653565"/>
    </source>
</evidence>
<dbReference type="FunFam" id="3.40.50.720:FF:000240">
    <property type="entry name" value="SDR family oxidoreductase"/>
    <property type="match status" value="1"/>
</dbReference>
<protein>
    <recommendedName>
        <fullName evidence="6">D-arabinitol 2-dehydrogenase [ribulose-forming]</fullName>
        <ecNumber evidence="5">1.1.1.250</ecNumber>
    </recommendedName>
</protein>
<accession>A0A8H4MBM5</accession>
<dbReference type="Gene3D" id="3.90.25.10">
    <property type="entry name" value="UDP-galactose 4-epimerase, domain 1"/>
    <property type="match status" value="1"/>
</dbReference>
<dbReference type="OrthoDB" id="10254221at2759"/>
<gene>
    <name evidence="8" type="ORF">CNMCM6805_006972</name>
</gene>
<proteinExistence type="inferred from homology"/>
<dbReference type="PANTHER" id="PTHR43008:SF4">
    <property type="entry name" value="CHAIN DEHYDROGENASE, PUTATIVE (AFU_ORTHOLOGUE AFUA_4G08710)-RELATED"/>
    <property type="match status" value="1"/>
</dbReference>
<dbReference type="EC" id="1.1.1.250" evidence="5"/>
<evidence type="ECO:0000256" key="4">
    <source>
        <dbReference type="ARBA" id="ARBA00060719"/>
    </source>
</evidence>
<dbReference type="GO" id="GO:0005975">
    <property type="term" value="P:carbohydrate metabolic process"/>
    <property type="evidence" value="ECO:0007669"/>
    <property type="project" value="UniProtKB-ARBA"/>
</dbReference>
<evidence type="ECO:0000256" key="7">
    <source>
        <dbReference type="SAM" id="MobiDB-lite"/>
    </source>
</evidence>
<name>A0A8H4MBM5_9EURO</name>
<evidence type="ECO:0000256" key="2">
    <source>
        <dbReference type="ARBA" id="ARBA00022857"/>
    </source>
</evidence>
<dbReference type="PROSITE" id="PS00061">
    <property type="entry name" value="ADH_SHORT"/>
    <property type="match status" value="1"/>
</dbReference>
<keyword evidence="9" id="KW-1185">Reference proteome</keyword>
<dbReference type="PRINTS" id="PR00081">
    <property type="entry name" value="GDHRDH"/>
</dbReference>
<evidence type="ECO:0000313" key="8">
    <source>
        <dbReference type="EMBL" id="KAF4237474.1"/>
    </source>
</evidence>
<comment type="caution">
    <text evidence="8">The sequence shown here is derived from an EMBL/GenBank/DDBJ whole genome shotgun (WGS) entry which is preliminary data.</text>
</comment>
<dbReference type="Gene3D" id="3.40.50.720">
    <property type="entry name" value="NAD(P)-binding Rossmann-like Domain"/>
    <property type="match status" value="2"/>
</dbReference>